<protein>
    <submittedName>
        <fullName evidence="2">Uncharacterized protein</fullName>
    </submittedName>
</protein>
<sequence length="103" mass="11640">MGRPATVSGNGTDGSVSTVKRSQRGLWYRGKQRLSWTGARNSGQNFSSGYALCRRIIPSDGFIHREENPYGMAMGMRQSHYSRLWQTSTLSYSHSTYGFKMLH</sequence>
<evidence type="ECO:0000313" key="3">
    <source>
        <dbReference type="Proteomes" id="UP000766486"/>
    </source>
</evidence>
<evidence type="ECO:0000313" key="2">
    <source>
        <dbReference type="EMBL" id="VUC35380.1"/>
    </source>
</evidence>
<keyword evidence="3" id="KW-1185">Reference proteome</keyword>
<name>A0ABY6UX26_BIOOC</name>
<evidence type="ECO:0000256" key="1">
    <source>
        <dbReference type="SAM" id="MobiDB-lite"/>
    </source>
</evidence>
<feature type="compositionally biased region" description="Polar residues" evidence="1">
    <location>
        <begin position="7"/>
        <end position="20"/>
    </location>
</feature>
<organism evidence="2 3">
    <name type="scientific">Bionectria ochroleuca</name>
    <name type="common">Gliocladium roseum</name>
    <dbReference type="NCBI Taxonomy" id="29856"/>
    <lineage>
        <taxon>Eukaryota</taxon>
        <taxon>Fungi</taxon>
        <taxon>Dikarya</taxon>
        <taxon>Ascomycota</taxon>
        <taxon>Pezizomycotina</taxon>
        <taxon>Sordariomycetes</taxon>
        <taxon>Hypocreomycetidae</taxon>
        <taxon>Hypocreales</taxon>
        <taxon>Bionectriaceae</taxon>
        <taxon>Clonostachys</taxon>
    </lineage>
</organism>
<proteinExistence type="predicted"/>
<dbReference type="Proteomes" id="UP000766486">
    <property type="component" value="Unassembled WGS sequence"/>
</dbReference>
<gene>
    <name evidence="2" type="ORF">CLO192961_LOCUS411207</name>
</gene>
<accession>A0ABY6UX26</accession>
<feature type="region of interest" description="Disordered" evidence="1">
    <location>
        <begin position="1"/>
        <end position="21"/>
    </location>
</feature>
<dbReference type="EMBL" id="CABFNS010000910">
    <property type="protein sequence ID" value="VUC35380.1"/>
    <property type="molecule type" value="Genomic_DNA"/>
</dbReference>
<comment type="caution">
    <text evidence="2">The sequence shown here is derived from an EMBL/GenBank/DDBJ whole genome shotgun (WGS) entry which is preliminary data.</text>
</comment>
<reference evidence="2 3" key="1">
    <citation type="submission" date="2019-06" db="EMBL/GenBank/DDBJ databases">
        <authorList>
            <person name="Broberg M."/>
        </authorList>
    </citation>
    <scope>NUCLEOTIDE SEQUENCE [LARGE SCALE GENOMIC DNA]</scope>
</reference>